<dbReference type="Proteomes" id="UP000494256">
    <property type="component" value="Unassembled WGS sequence"/>
</dbReference>
<evidence type="ECO:0000313" key="6">
    <source>
        <dbReference type="Proteomes" id="UP000494106"/>
    </source>
</evidence>
<feature type="compositionally biased region" description="Polar residues" evidence="1">
    <location>
        <begin position="103"/>
        <end position="123"/>
    </location>
</feature>
<keyword evidence="2" id="KW-0472">Membrane</keyword>
<dbReference type="Proteomes" id="UP000494106">
    <property type="component" value="Unassembled WGS sequence"/>
</dbReference>
<accession>A0A8S1B948</accession>
<feature type="transmembrane region" description="Helical" evidence="2">
    <location>
        <begin position="42"/>
        <end position="62"/>
    </location>
</feature>
<evidence type="ECO:0000313" key="7">
    <source>
        <dbReference type="Proteomes" id="UP000494256"/>
    </source>
</evidence>
<sequence length="123" mass="14778">MRLVKVLLVCLLVAFSEGSEDNSVEARGKKKKIALLIYFLDLVVKKIFIVKIIYAFAFWLLLHKAGYFFGWFVSYLKEQKHEYHHHPHHHYEEYGPHGHYRRQNQQPISKYNPYSSPERNVRF</sequence>
<evidence type="ECO:0000256" key="2">
    <source>
        <dbReference type="SAM" id="Phobius"/>
    </source>
</evidence>
<keyword evidence="2" id="KW-0812">Transmembrane</keyword>
<dbReference type="EMBL" id="CADEBD010000309">
    <property type="protein sequence ID" value="CAB3241268.1"/>
    <property type="molecule type" value="Genomic_DNA"/>
</dbReference>
<evidence type="ECO:0000256" key="1">
    <source>
        <dbReference type="SAM" id="MobiDB-lite"/>
    </source>
</evidence>
<comment type="caution">
    <text evidence="5">The sequence shown here is derived from an EMBL/GenBank/DDBJ whole genome shotgun (WGS) entry which is preliminary data.</text>
</comment>
<evidence type="ECO:0000313" key="5">
    <source>
        <dbReference type="EMBL" id="CAB3256177.1"/>
    </source>
</evidence>
<feature type="chain" id="PRO_5036273180" evidence="3">
    <location>
        <begin position="19"/>
        <end position="123"/>
    </location>
</feature>
<proteinExistence type="predicted"/>
<reference evidence="6 7" key="1">
    <citation type="submission" date="2020-04" db="EMBL/GenBank/DDBJ databases">
        <authorList>
            <person name="Wallbank WR R."/>
            <person name="Pardo Diaz C."/>
            <person name="Kozak K."/>
            <person name="Martin S."/>
            <person name="Jiggins C."/>
            <person name="Moest M."/>
            <person name="Warren A I."/>
            <person name="Byers J.R.P. K."/>
            <person name="Montejo-Kovacevich G."/>
            <person name="Yen C E."/>
        </authorList>
    </citation>
    <scope>NUCLEOTIDE SEQUENCE [LARGE SCALE GENOMIC DNA]</scope>
</reference>
<dbReference type="EMBL" id="CADEBC010000586">
    <property type="protein sequence ID" value="CAB3256177.1"/>
    <property type="molecule type" value="Genomic_DNA"/>
</dbReference>
<protein>
    <submittedName>
        <fullName evidence="5">Uncharacterized protein</fullName>
    </submittedName>
</protein>
<keyword evidence="6" id="KW-1185">Reference proteome</keyword>
<name>A0A8S1B948_ARCPL</name>
<feature type="region of interest" description="Disordered" evidence="1">
    <location>
        <begin position="94"/>
        <end position="123"/>
    </location>
</feature>
<gene>
    <name evidence="5" type="ORF">APLA_LOCUS15217</name>
    <name evidence="4" type="ORF">APLA_LOCUS9525</name>
</gene>
<organism evidence="5 6">
    <name type="scientific">Arctia plantaginis</name>
    <name type="common">Wood tiger moth</name>
    <name type="synonym">Phalaena plantaginis</name>
    <dbReference type="NCBI Taxonomy" id="874455"/>
    <lineage>
        <taxon>Eukaryota</taxon>
        <taxon>Metazoa</taxon>
        <taxon>Ecdysozoa</taxon>
        <taxon>Arthropoda</taxon>
        <taxon>Hexapoda</taxon>
        <taxon>Insecta</taxon>
        <taxon>Pterygota</taxon>
        <taxon>Neoptera</taxon>
        <taxon>Endopterygota</taxon>
        <taxon>Lepidoptera</taxon>
        <taxon>Glossata</taxon>
        <taxon>Ditrysia</taxon>
        <taxon>Noctuoidea</taxon>
        <taxon>Erebidae</taxon>
        <taxon>Arctiinae</taxon>
        <taxon>Arctia</taxon>
    </lineage>
</organism>
<evidence type="ECO:0000256" key="3">
    <source>
        <dbReference type="SAM" id="SignalP"/>
    </source>
</evidence>
<dbReference type="AlphaFoldDB" id="A0A8S1B948"/>
<feature type="signal peptide" evidence="3">
    <location>
        <begin position="1"/>
        <end position="18"/>
    </location>
</feature>
<evidence type="ECO:0000313" key="4">
    <source>
        <dbReference type="EMBL" id="CAB3241268.1"/>
    </source>
</evidence>
<keyword evidence="3" id="KW-0732">Signal</keyword>
<keyword evidence="2" id="KW-1133">Transmembrane helix</keyword>